<proteinExistence type="predicted"/>
<dbReference type="PANTHER" id="PTHR11040:SF219">
    <property type="entry name" value="ZRT (ZRT), IRT- (IRT-) LIKE PROTEIN TRANSPORTER"/>
    <property type="match status" value="1"/>
</dbReference>
<evidence type="ECO:0000256" key="4">
    <source>
        <dbReference type="ARBA" id="ARBA00023136"/>
    </source>
</evidence>
<dbReference type="Proteomes" id="UP000015101">
    <property type="component" value="Unassembled WGS sequence"/>
</dbReference>
<dbReference type="PANTHER" id="PTHR11040">
    <property type="entry name" value="ZINC/IRON TRANSPORTER"/>
    <property type="match status" value="1"/>
</dbReference>
<evidence type="ECO:0000256" key="5">
    <source>
        <dbReference type="SAM" id="Phobius"/>
    </source>
</evidence>
<dbReference type="EnsemblMetazoa" id="HelroT172780">
    <property type="protein sequence ID" value="HelroP172780"/>
    <property type="gene ID" value="HelroG172780"/>
</dbReference>
<name>T1F5Y0_HELRO</name>
<keyword evidence="8" id="KW-1185">Reference proteome</keyword>
<keyword evidence="2 5" id="KW-0812">Transmembrane</keyword>
<dbReference type="STRING" id="6412.T1F5Y0"/>
<evidence type="ECO:0000256" key="2">
    <source>
        <dbReference type="ARBA" id="ARBA00022692"/>
    </source>
</evidence>
<accession>T1F5Y0</accession>
<feature type="transmembrane region" description="Helical" evidence="5">
    <location>
        <begin position="419"/>
        <end position="441"/>
    </location>
</feature>
<gene>
    <name evidence="7" type="primary">20204229</name>
    <name evidence="6" type="ORF">HELRODRAFT_172780</name>
</gene>
<keyword evidence="3 5" id="KW-1133">Transmembrane helix</keyword>
<dbReference type="Pfam" id="PF02535">
    <property type="entry name" value="Zip"/>
    <property type="match status" value="2"/>
</dbReference>
<feature type="transmembrane region" description="Helical" evidence="5">
    <location>
        <begin position="453"/>
        <end position="473"/>
    </location>
</feature>
<feature type="transmembrane region" description="Helical" evidence="5">
    <location>
        <begin position="117"/>
        <end position="138"/>
    </location>
</feature>
<reference evidence="8" key="1">
    <citation type="submission" date="2012-12" db="EMBL/GenBank/DDBJ databases">
        <authorList>
            <person name="Hellsten U."/>
            <person name="Grimwood J."/>
            <person name="Chapman J.A."/>
            <person name="Shapiro H."/>
            <person name="Aerts A."/>
            <person name="Otillar R.P."/>
            <person name="Terry A.Y."/>
            <person name="Boore J.L."/>
            <person name="Simakov O."/>
            <person name="Marletaz F."/>
            <person name="Cho S.-J."/>
            <person name="Edsinger-Gonzales E."/>
            <person name="Havlak P."/>
            <person name="Kuo D.-H."/>
            <person name="Larsson T."/>
            <person name="Lv J."/>
            <person name="Arendt D."/>
            <person name="Savage R."/>
            <person name="Osoegawa K."/>
            <person name="de Jong P."/>
            <person name="Lindberg D.R."/>
            <person name="Seaver E.C."/>
            <person name="Weisblat D.A."/>
            <person name="Putnam N.H."/>
            <person name="Grigoriev I.V."/>
            <person name="Rokhsar D.S."/>
        </authorList>
    </citation>
    <scope>NUCLEOTIDE SEQUENCE</scope>
</reference>
<dbReference type="HOGENOM" id="CLU_040462_0_1_1"/>
<feature type="transmembrane region" description="Helical" evidence="5">
    <location>
        <begin position="275"/>
        <end position="299"/>
    </location>
</feature>
<evidence type="ECO:0000313" key="6">
    <source>
        <dbReference type="EMBL" id="ESO04398.1"/>
    </source>
</evidence>
<dbReference type="CTD" id="20204229"/>
<dbReference type="AlphaFoldDB" id="T1F5Y0"/>
<dbReference type="InterPro" id="IPR003689">
    <property type="entry name" value="ZIP"/>
</dbReference>
<feature type="transmembrane region" description="Helical" evidence="5">
    <location>
        <begin position="305"/>
        <end position="328"/>
    </location>
</feature>
<comment type="subcellular location">
    <subcellularLocation>
        <location evidence="1">Membrane</location>
        <topology evidence="1">Multi-pass membrane protein</topology>
    </subcellularLocation>
</comment>
<feature type="transmembrane region" description="Helical" evidence="5">
    <location>
        <begin position="386"/>
        <end position="407"/>
    </location>
</feature>
<organism evidence="7 8">
    <name type="scientific">Helobdella robusta</name>
    <name type="common">Californian leech</name>
    <dbReference type="NCBI Taxonomy" id="6412"/>
    <lineage>
        <taxon>Eukaryota</taxon>
        <taxon>Metazoa</taxon>
        <taxon>Spiralia</taxon>
        <taxon>Lophotrochozoa</taxon>
        <taxon>Annelida</taxon>
        <taxon>Clitellata</taxon>
        <taxon>Hirudinea</taxon>
        <taxon>Rhynchobdellida</taxon>
        <taxon>Glossiphoniidae</taxon>
        <taxon>Helobdella</taxon>
    </lineage>
</organism>
<dbReference type="GeneID" id="20204229"/>
<evidence type="ECO:0000256" key="3">
    <source>
        <dbReference type="ARBA" id="ARBA00022989"/>
    </source>
</evidence>
<dbReference type="GO" id="GO:0005385">
    <property type="term" value="F:zinc ion transmembrane transporter activity"/>
    <property type="evidence" value="ECO:0000318"/>
    <property type="project" value="GO_Central"/>
</dbReference>
<dbReference type="OrthoDB" id="5849994at2759"/>
<evidence type="ECO:0000313" key="7">
    <source>
        <dbReference type="EnsemblMetazoa" id="HelroP172780"/>
    </source>
</evidence>
<dbReference type="InParanoid" id="T1F5Y0"/>
<reference evidence="7" key="3">
    <citation type="submission" date="2015-06" db="UniProtKB">
        <authorList>
            <consortium name="EnsemblMetazoa"/>
        </authorList>
    </citation>
    <scope>IDENTIFICATION</scope>
</reference>
<evidence type="ECO:0000313" key="8">
    <source>
        <dbReference type="Proteomes" id="UP000015101"/>
    </source>
</evidence>
<feature type="transmembrane region" description="Helical" evidence="5">
    <location>
        <begin position="52"/>
        <end position="73"/>
    </location>
</feature>
<protein>
    <submittedName>
        <fullName evidence="6 7">Uncharacterized protein</fullName>
    </submittedName>
</protein>
<dbReference type="EMBL" id="KB096502">
    <property type="protein sequence ID" value="ESO04398.1"/>
    <property type="molecule type" value="Genomic_DNA"/>
</dbReference>
<dbReference type="eggNOG" id="KOG1558">
    <property type="taxonomic scope" value="Eukaryota"/>
</dbReference>
<sequence>MKETWKEKLVASVFMFILTFISTALPIKFIDNKALIALKQRSPESSIRLKRVLRHLNWFAAGVFLATTIVHMLPEVRGGFINISTQLKKDFEINCNESNLTSSQRKSHIILFFLDDFPLAEVIMCLGFFIIMFLEIFLHKISNICQSKNNDTFRRKFNRKFYDALRNKDFDEPCSEISCENNSVNNPENSVDCSSELNYETSSLSVTKNKSITMIGKNSKYDIEPYHLNANTFAPDTKCDKDNIREQVKSTKHRLPFYRNGNSNKEILTNSTSSTFGAIVFLLALIIHSVIEGFALGLVNTSLQLWTLFTAIIIHKTVVATTCGIRLAENFSTAVQKNLNVFYRKNVDDSDSDTGQIETNVNNDDQTDINPNDFRGVSQCKTSHKAYTSAFIFSLSSPFGILLGILISLFQHSNSRSNSLFAVILQGLATGTFLFVSLFEVIFPQLTQAHMELFDSLLCFFGFFLLVLLRLFFKD</sequence>
<dbReference type="GO" id="GO:0005886">
    <property type="term" value="C:plasma membrane"/>
    <property type="evidence" value="ECO:0000318"/>
    <property type="project" value="GO_Central"/>
</dbReference>
<dbReference type="EMBL" id="AMQM01004354">
    <property type="status" value="NOT_ANNOTATED_CDS"/>
    <property type="molecule type" value="Genomic_DNA"/>
</dbReference>
<dbReference type="RefSeq" id="XP_009017667.1">
    <property type="nucleotide sequence ID" value="XM_009019419.1"/>
</dbReference>
<dbReference type="OMA" id="IASHKCI"/>
<dbReference type="GO" id="GO:0071577">
    <property type="term" value="P:zinc ion transmembrane transport"/>
    <property type="evidence" value="ECO:0000318"/>
    <property type="project" value="GO_Central"/>
</dbReference>
<feature type="transmembrane region" description="Helical" evidence="5">
    <location>
        <begin position="12"/>
        <end position="31"/>
    </location>
</feature>
<dbReference type="KEGG" id="hro:HELRODRAFT_172780"/>
<keyword evidence="4 5" id="KW-0472">Membrane</keyword>
<reference evidence="6 8" key="2">
    <citation type="journal article" date="2013" name="Nature">
        <title>Insights into bilaterian evolution from three spiralian genomes.</title>
        <authorList>
            <person name="Simakov O."/>
            <person name="Marletaz F."/>
            <person name="Cho S.J."/>
            <person name="Edsinger-Gonzales E."/>
            <person name="Havlak P."/>
            <person name="Hellsten U."/>
            <person name="Kuo D.H."/>
            <person name="Larsson T."/>
            <person name="Lv J."/>
            <person name="Arendt D."/>
            <person name="Savage R."/>
            <person name="Osoegawa K."/>
            <person name="de Jong P."/>
            <person name="Grimwood J."/>
            <person name="Chapman J.A."/>
            <person name="Shapiro H."/>
            <person name="Aerts A."/>
            <person name="Otillar R.P."/>
            <person name="Terry A.Y."/>
            <person name="Boore J.L."/>
            <person name="Grigoriev I.V."/>
            <person name="Lindberg D.R."/>
            <person name="Seaver E.C."/>
            <person name="Weisblat D.A."/>
            <person name="Putnam N.H."/>
            <person name="Rokhsar D.S."/>
        </authorList>
    </citation>
    <scope>NUCLEOTIDE SEQUENCE</scope>
</reference>
<evidence type="ECO:0000256" key="1">
    <source>
        <dbReference type="ARBA" id="ARBA00004141"/>
    </source>
</evidence>